<dbReference type="SUPFAM" id="SSF52113">
    <property type="entry name" value="BRCT domain"/>
    <property type="match status" value="1"/>
</dbReference>
<dbReference type="OrthoDB" id="9844448at2"/>
<gene>
    <name evidence="2" type="ORF">SAMN04487907_10273</name>
</gene>
<reference evidence="3" key="1">
    <citation type="submission" date="2016-10" db="EMBL/GenBank/DDBJ databases">
        <authorList>
            <person name="Varghese N."/>
            <person name="Submissions S."/>
        </authorList>
    </citation>
    <scope>NUCLEOTIDE SEQUENCE [LARGE SCALE GENOMIC DNA]</scope>
    <source>
        <strain evidence="3">DSM 24499</strain>
    </source>
</reference>
<keyword evidence="3" id="KW-1185">Reference proteome</keyword>
<feature type="transmembrane region" description="Helical" evidence="1">
    <location>
        <begin position="6"/>
        <end position="27"/>
    </location>
</feature>
<evidence type="ECO:0000313" key="2">
    <source>
        <dbReference type="EMBL" id="SFC05191.1"/>
    </source>
</evidence>
<dbReference type="AlphaFoldDB" id="A0A1I1G108"/>
<dbReference type="STRING" id="1334022.SAMN04487907_10273"/>
<evidence type="ECO:0008006" key="4">
    <source>
        <dbReference type="Google" id="ProtNLM"/>
    </source>
</evidence>
<organism evidence="2 3">
    <name type="scientific">Zunongwangia mangrovi</name>
    <dbReference type="NCBI Taxonomy" id="1334022"/>
    <lineage>
        <taxon>Bacteria</taxon>
        <taxon>Pseudomonadati</taxon>
        <taxon>Bacteroidota</taxon>
        <taxon>Flavobacteriia</taxon>
        <taxon>Flavobacteriales</taxon>
        <taxon>Flavobacteriaceae</taxon>
        <taxon>Zunongwangia</taxon>
    </lineage>
</organism>
<keyword evidence="1" id="KW-1133">Transmembrane helix</keyword>
<keyword evidence="1" id="KW-0472">Membrane</keyword>
<keyword evidence="1" id="KW-0812">Transmembrane</keyword>
<name>A0A1I1G108_9FLAO</name>
<dbReference type="InterPro" id="IPR036420">
    <property type="entry name" value="BRCT_dom_sf"/>
</dbReference>
<dbReference type="EMBL" id="FOKV01000002">
    <property type="protein sequence ID" value="SFC05191.1"/>
    <property type="molecule type" value="Genomic_DNA"/>
</dbReference>
<proteinExistence type="predicted"/>
<sequence>MTPQTMIIATYILIFLFISFIIFNHLSDNRKDITPNREKSIADEFKDQKVLIDGDLRKEHKNEIKQQLKEWNVEVEPKMSTKTGILITGKDADELVIEEAKSFGAKIYSEESFMALNKAPQYSLNKEAKTAKRKATVKV</sequence>
<accession>A0A1I1G108</accession>
<evidence type="ECO:0000313" key="3">
    <source>
        <dbReference type="Proteomes" id="UP000199438"/>
    </source>
</evidence>
<dbReference type="RefSeq" id="WP_092540837.1">
    <property type="nucleotide sequence ID" value="NZ_FOKV01000002.1"/>
</dbReference>
<dbReference type="Proteomes" id="UP000199438">
    <property type="component" value="Unassembled WGS sequence"/>
</dbReference>
<protein>
    <recommendedName>
        <fullName evidence="4">BRCT domain-containing protein</fullName>
    </recommendedName>
</protein>
<evidence type="ECO:0000256" key="1">
    <source>
        <dbReference type="SAM" id="Phobius"/>
    </source>
</evidence>
<dbReference type="Gene3D" id="3.40.50.10190">
    <property type="entry name" value="BRCT domain"/>
    <property type="match status" value="1"/>
</dbReference>